<dbReference type="Proteomes" id="UP001187531">
    <property type="component" value="Unassembled WGS sequence"/>
</dbReference>
<reference evidence="2" key="1">
    <citation type="submission" date="2023-07" db="EMBL/GenBank/DDBJ databases">
        <title>Chromosome-level genome assembly of Artemia franciscana.</title>
        <authorList>
            <person name="Jo E."/>
        </authorList>
    </citation>
    <scope>NUCLEOTIDE SEQUENCE</scope>
    <source>
        <tissue evidence="2">Whole body</tissue>
    </source>
</reference>
<accession>A0AA88HTQ4</accession>
<feature type="region of interest" description="Disordered" evidence="1">
    <location>
        <begin position="42"/>
        <end position="82"/>
    </location>
</feature>
<gene>
    <name evidence="2" type="ORF">QYM36_007184</name>
</gene>
<sequence length="163" mass="19006">MPTTAPAGLVYDFDPKVHDWSRPRGRTTIRLKDSFNKLLEMKRKRAEESKEQQGNRLEDKKRKTAQLDEDPPGQRESKHIKTENDIDDDWVWDFDLDKVIKAYQILAKKTKKTVEREISNCKMTEEPTMATPEEAVQNECIQAEVAELVKRYVSGSRSERLQV</sequence>
<organism evidence="2 3">
    <name type="scientific">Artemia franciscana</name>
    <name type="common">Brine shrimp</name>
    <name type="synonym">Artemia sanfranciscana</name>
    <dbReference type="NCBI Taxonomy" id="6661"/>
    <lineage>
        <taxon>Eukaryota</taxon>
        <taxon>Metazoa</taxon>
        <taxon>Ecdysozoa</taxon>
        <taxon>Arthropoda</taxon>
        <taxon>Crustacea</taxon>
        <taxon>Branchiopoda</taxon>
        <taxon>Anostraca</taxon>
        <taxon>Artemiidae</taxon>
        <taxon>Artemia</taxon>
    </lineage>
</organism>
<feature type="compositionally biased region" description="Basic and acidic residues" evidence="1">
    <location>
        <begin position="42"/>
        <end position="61"/>
    </location>
</feature>
<evidence type="ECO:0000313" key="3">
    <source>
        <dbReference type="Proteomes" id="UP001187531"/>
    </source>
</evidence>
<keyword evidence="3" id="KW-1185">Reference proteome</keyword>
<dbReference type="AlphaFoldDB" id="A0AA88HTQ4"/>
<comment type="caution">
    <text evidence="2">The sequence shown here is derived from an EMBL/GenBank/DDBJ whole genome shotgun (WGS) entry which is preliminary data.</text>
</comment>
<name>A0AA88HTQ4_ARTSF</name>
<evidence type="ECO:0000313" key="2">
    <source>
        <dbReference type="EMBL" id="KAK2716948.1"/>
    </source>
</evidence>
<proteinExistence type="predicted"/>
<dbReference type="EMBL" id="JAVRJZ010000011">
    <property type="protein sequence ID" value="KAK2716948.1"/>
    <property type="molecule type" value="Genomic_DNA"/>
</dbReference>
<protein>
    <submittedName>
        <fullName evidence="2">Uncharacterized protein</fullName>
    </submittedName>
</protein>
<feature type="compositionally biased region" description="Basic and acidic residues" evidence="1">
    <location>
        <begin position="72"/>
        <end position="82"/>
    </location>
</feature>
<evidence type="ECO:0000256" key="1">
    <source>
        <dbReference type="SAM" id="MobiDB-lite"/>
    </source>
</evidence>